<dbReference type="AlphaFoldDB" id="A0AAU7BUH9"/>
<keyword evidence="1" id="KW-0175">Coiled coil</keyword>
<dbReference type="EMBL" id="CP157199">
    <property type="protein sequence ID" value="XBG61604.1"/>
    <property type="molecule type" value="Genomic_DNA"/>
</dbReference>
<organism evidence="2">
    <name type="scientific">Pontimicrobium sp. SW4</name>
    <dbReference type="NCBI Taxonomy" id="3153519"/>
    <lineage>
        <taxon>Bacteria</taxon>
        <taxon>Pseudomonadati</taxon>
        <taxon>Bacteroidota</taxon>
        <taxon>Flavobacteriia</taxon>
        <taxon>Flavobacteriales</taxon>
        <taxon>Flavobacteriaceae</taxon>
        <taxon>Pontimicrobium</taxon>
    </lineage>
</organism>
<evidence type="ECO:0000256" key="1">
    <source>
        <dbReference type="SAM" id="Coils"/>
    </source>
</evidence>
<gene>
    <name evidence="2" type="ORF">ABGB03_01555</name>
</gene>
<accession>A0AAU7BUH9</accession>
<proteinExistence type="predicted"/>
<name>A0AAU7BUH9_9FLAO</name>
<protein>
    <submittedName>
        <fullName evidence="2">Uncharacterized protein</fullName>
    </submittedName>
</protein>
<sequence length="606" mass="69251">MQKTHSFHIPVMGIGFTIDTPLKVAKYGMDSVISLVDDILLEKLRKMYSDKFKIPYKEITDKIDDFRAKRITSYLNLINTLAEQKFEALKNVTTEKTDEIKAYVNMLPNTSIIKKEFKKITTKGYDFSEIKSWATKTLTMGSIDVNIMTKVDKDNYNKNEKLPIEYNDAHAALRGYANSDLKSSVILSAGMNPRLYAYMNQFDDFYPNKSGDIKKKIILKVSDYRSALIQGKFLAKKGLWVSEYRIESGLNCGGHAFATDGYLLGPVLAEFKEKREELRASIQGLLNLELISQERIVPKKALSLKITAQGGVGTEEEHDFLMKYYKLDSVGWGSPFLLVPEATTVDNKTLEKLVTAKEEDLYLSDISPLGVPFNNLRDNTKDVEKEVFITKGRPGSSCPKKFVALNKEFTEKGICTASRQYQYLKLKELDKENVTSIEYQSKYHKIIEKTCTCVGLGTSALLAYDLDTRVEGEGVSICPGPNMAYYSKIMSLKDITDHIYGRSNVISRTDRPNVFIKELQIYIDFLKNKIEESKTTMNRKQEKYLTTFTNNLKEGILYYYNLFNDLKHTFNKEKTVIFNELKIGEHELNLISVKIEGLKKKNLQTF</sequence>
<dbReference type="RefSeq" id="WP_347924264.1">
    <property type="nucleotide sequence ID" value="NZ_CP157199.1"/>
</dbReference>
<evidence type="ECO:0000313" key="2">
    <source>
        <dbReference type="EMBL" id="XBG61604.1"/>
    </source>
</evidence>
<feature type="coiled-coil region" evidence="1">
    <location>
        <begin position="516"/>
        <end position="543"/>
    </location>
</feature>
<reference evidence="2" key="1">
    <citation type="submission" date="2024-05" db="EMBL/GenBank/DDBJ databases">
        <title>Pontimicrobium maritimus sp. nov., isolated form sea water.</title>
        <authorList>
            <person name="Muhammad N."/>
            <person name="Vuong T.Q."/>
            <person name="Han H.L."/>
            <person name="Kim S.-G."/>
        </authorList>
    </citation>
    <scope>NUCLEOTIDE SEQUENCE</scope>
    <source>
        <strain evidence="2">SW4</strain>
    </source>
</reference>